<reference evidence="3" key="2">
    <citation type="submission" date="2010-04" db="EMBL/GenBank/DDBJ databases">
        <title>Genome sequence of Salinibacter ruber M8.</title>
        <authorList>
            <consortium name="Genoscope"/>
        </authorList>
    </citation>
    <scope>NUCLEOTIDE SEQUENCE [LARGE SCALE GENOMIC DNA]</scope>
    <source>
        <strain evidence="3">M8</strain>
    </source>
</reference>
<dbReference type="Proteomes" id="UP000000933">
    <property type="component" value="Chromosome"/>
</dbReference>
<name>D5HD94_SALRM</name>
<sequence>MPPSTMTHARETRLHDASNFDDFMLAAVSAMLIAAILVV</sequence>
<evidence type="ECO:0000313" key="2">
    <source>
        <dbReference type="EMBL" id="CBH25999.1"/>
    </source>
</evidence>
<reference evidence="2 3" key="1">
    <citation type="journal article" date="2010" name="ISME J.">
        <title>Fine-scale evolution: genomic, phenotypic and ecological differentiation in two coexisting Salinibacter ruber strains.</title>
        <authorList>
            <person name="Pena A."/>
            <person name="Teeling H."/>
            <person name="Huerta-Cepas J."/>
            <person name="Santos F."/>
            <person name="Yarza P."/>
            <person name="Brito-Echeverria J."/>
            <person name="Lucio M."/>
            <person name="Schmitt-Kopplin P."/>
            <person name="Meseguer I."/>
            <person name="Schenowitz C."/>
            <person name="Dossat C."/>
            <person name="Barbe V."/>
            <person name="Dopazo J."/>
            <person name="Rossello-Mora R."/>
            <person name="Schuler M."/>
            <person name="Glockner F.O."/>
            <person name="Amann R."/>
            <person name="Gabaldon T."/>
            <person name="Anton J."/>
        </authorList>
    </citation>
    <scope>NUCLEOTIDE SEQUENCE [LARGE SCALE GENOMIC DNA]</scope>
    <source>
        <strain evidence="2 3">M8</strain>
    </source>
</reference>
<accession>D5HD94</accession>
<dbReference type="HOGENOM" id="CLU_3316730_0_0_10"/>
<evidence type="ECO:0000256" key="1">
    <source>
        <dbReference type="SAM" id="Phobius"/>
    </source>
</evidence>
<gene>
    <name evidence="2" type="ordered locus">SRM_03078</name>
</gene>
<organism evidence="2 3">
    <name type="scientific">Salinibacter ruber (strain M8)</name>
    <dbReference type="NCBI Taxonomy" id="761659"/>
    <lineage>
        <taxon>Bacteria</taxon>
        <taxon>Pseudomonadati</taxon>
        <taxon>Rhodothermota</taxon>
        <taxon>Rhodothermia</taxon>
        <taxon>Rhodothermales</taxon>
        <taxon>Salinibacteraceae</taxon>
        <taxon>Salinibacter</taxon>
    </lineage>
</organism>
<proteinExistence type="predicted"/>
<evidence type="ECO:0000313" key="3">
    <source>
        <dbReference type="Proteomes" id="UP000000933"/>
    </source>
</evidence>
<protein>
    <submittedName>
        <fullName evidence="2">Uncharacterized protein</fullName>
    </submittedName>
</protein>
<feature type="transmembrane region" description="Helical" evidence="1">
    <location>
        <begin position="20"/>
        <end position="38"/>
    </location>
</feature>
<dbReference type="KEGG" id="srm:SRM_03078"/>
<dbReference type="EMBL" id="FP565814">
    <property type="protein sequence ID" value="CBH25999.1"/>
    <property type="molecule type" value="Genomic_DNA"/>
</dbReference>
<keyword evidence="1" id="KW-0812">Transmembrane</keyword>
<keyword evidence="1" id="KW-0472">Membrane</keyword>
<dbReference type="AlphaFoldDB" id="D5HD94"/>
<keyword evidence="1" id="KW-1133">Transmembrane helix</keyword>